<evidence type="ECO:0000313" key="7">
    <source>
        <dbReference type="Proteomes" id="UP001652445"/>
    </source>
</evidence>
<evidence type="ECO:0000256" key="2">
    <source>
        <dbReference type="ARBA" id="ARBA00022630"/>
    </source>
</evidence>
<keyword evidence="4" id="KW-0560">Oxidoreductase</keyword>
<dbReference type="Pfam" id="PF02913">
    <property type="entry name" value="FAD-oxidase_C"/>
    <property type="match status" value="1"/>
</dbReference>
<dbReference type="PANTHER" id="PTHR11748:SF103">
    <property type="entry name" value="GLYCOLATE OXIDASE SUBUNIT GLCE"/>
    <property type="match status" value="1"/>
</dbReference>
<dbReference type="RefSeq" id="WP_262687395.1">
    <property type="nucleotide sequence ID" value="NZ_JAOQIO010000106.1"/>
</dbReference>
<protein>
    <submittedName>
        <fullName evidence="6">FAD-binding oxidoreductase</fullName>
    </submittedName>
</protein>
<dbReference type="SUPFAM" id="SSF56176">
    <property type="entry name" value="FAD-binding/transporter-associated domain-like"/>
    <property type="match status" value="1"/>
</dbReference>
<comment type="caution">
    <text evidence="6">The sequence shown here is derived from an EMBL/GenBank/DDBJ whole genome shotgun (WGS) entry which is preliminary data.</text>
</comment>
<reference evidence="6 7" key="1">
    <citation type="submission" date="2022-09" db="EMBL/GenBank/DDBJ databases">
        <authorList>
            <person name="Han X.L."/>
            <person name="Wang Q."/>
            <person name="Lu T."/>
        </authorList>
    </citation>
    <scope>NUCLEOTIDE SEQUENCE [LARGE SCALE GENOMIC DNA]</scope>
    <source>
        <strain evidence="6 7">WQ 127069</strain>
    </source>
</reference>
<dbReference type="InterPro" id="IPR016171">
    <property type="entry name" value="Vanillyl_alc_oxidase_C-sub2"/>
</dbReference>
<evidence type="ECO:0000256" key="3">
    <source>
        <dbReference type="ARBA" id="ARBA00022827"/>
    </source>
</evidence>
<dbReference type="SUPFAM" id="SSF55103">
    <property type="entry name" value="FAD-linked oxidases, C-terminal domain"/>
    <property type="match status" value="1"/>
</dbReference>
<dbReference type="InterPro" id="IPR004113">
    <property type="entry name" value="FAD-bd_oxidored_4_C"/>
</dbReference>
<name>A0ABT2URD2_9BACL</name>
<evidence type="ECO:0000256" key="1">
    <source>
        <dbReference type="ARBA" id="ARBA00001974"/>
    </source>
</evidence>
<keyword evidence="2" id="KW-0285">Flavoprotein</keyword>
<dbReference type="PROSITE" id="PS51387">
    <property type="entry name" value="FAD_PCMH"/>
    <property type="match status" value="1"/>
</dbReference>
<dbReference type="InterPro" id="IPR016166">
    <property type="entry name" value="FAD-bd_PCMH"/>
</dbReference>
<dbReference type="Gene3D" id="3.30.465.10">
    <property type="match status" value="1"/>
</dbReference>
<evidence type="ECO:0000313" key="6">
    <source>
        <dbReference type="EMBL" id="MCU6796556.1"/>
    </source>
</evidence>
<proteinExistence type="predicted"/>
<dbReference type="Proteomes" id="UP001652445">
    <property type="component" value="Unassembled WGS sequence"/>
</dbReference>
<sequence>MDGTKAKLENGQISSSLERIVSENNILPGDTNRSEYRIDAYLKALPENEKQVAEILCFADEHRLSVAPQGGGTKDAYGQSTKSIDLVLSLKAMSGVLEHSAGDLMVTVLAGTTLRELQAALKTAGQFLPLDVAWDDQSTIGGIVNSGASGPRRAGYGSVRDFLIASRIVYPNGQVIRTGAKVVKNVAGYDMNKLFIGSMGTLGVHTEFTFKIRPIPAGQCLMVIGNAHVETLRTFQNILLDSHLEPCVFEWVNKETVKCIGIETQGPAVLLGFADVWPSVDEQFRHVQQLCQELGATVMSELRVAEEFESALSVLRNILPNSNLLEDGESVVSMKMMGKLTDVQAMYEAAEARAAQYGFSLKFSGGALSGIARVTVETAGEDKADINRSLTTWIRNLQSDMRNIGVRTVVDFAPSSIRNQISIWDETTTDQKIMRGIKMTIDPNEILNPGRIMGGL</sequence>
<keyword evidence="7" id="KW-1185">Reference proteome</keyword>
<dbReference type="PANTHER" id="PTHR11748">
    <property type="entry name" value="D-LACTATE DEHYDROGENASE"/>
    <property type="match status" value="1"/>
</dbReference>
<comment type="cofactor">
    <cofactor evidence="1">
        <name>FAD</name>
        <dbReference type="ChEBI" id="CHEBI:57692"/>
    </cofactor>
</comment>
<dbReference type="Gene3D" id="1.10.45.10">
    <property type="entry name" value="Vanillyl-alcohol Oxidase, Chain A, domain 4"/>
    <property type="match status" value="1"/>
</dbReference>
<accession>A0ABT2URD2</accession>
<feature type="domain" description="FAD-binding PCMH-type" evidence="5">
    <location>
        <begin position="34"/>
        <end position="215"/>
    </location>
</feature>
<dbReference type="InterPro" id="IPR006094">
    <property type="entry name" value="Oxid_FAD_bind_N"/>
</dbReference>
<gene>
    <name evidence="6" type="ORF">OB236_30970</name>
</gene>
<dbReference type="Pfam" id="PF01565">
    <property type="entry name" value="FAD_binding_4"/>
    <property type="match status" value="1"/>
</dbReference>
<organism evidence="6 7">
    <name type="scientific">Paenibacillus baimaensis</name>
    <dbReference type="NCBI Taxonomy" id="2982185"/>
    <lineage>
        <taxon>Bacteria</taxon>
        <taxon>Bacillati</taxon>
        <taxon>Bacillota</taxon>
        <taxon>Bacilli</taxon>
        <taxon>Bacillales</taxon>
        <taxon>Paenibacillaceae</taxon>
        <taxon>Paenibacillus</taxon>
    </lineage>
</organism>
<evidence type="ECO:0000256" key="4">
    <source>
        <dbReference type="ARBA" id="ARBA00023002"/>
    </source>
</evidence>
<evidence type="ECO:0000259" key="5">
    <source>
        <dbReference type="PROSITE" id="PS51387"/>
    </source>
</evidence>
<dbReference type="InterPro" id="IPR016164">
    <property type="entry name" value="FAD-linked_Oxase-like_C"/>
</dbReference>
<dbReference type="InterPro" id="IPR016169">
    <property type="entry name" value="FAD-bd_PCMH_sub2"/>
</dbReference>
<keyword evidence="3" id="KW-0274">FAD</keyword>
<dbReference type="EMBL" id="JAOQIO010000106">
    <property type="protein sequence ID" value="MCU6796556.1"/>
    <property type="molecule type" value="Genomic_DNA"/>
</dbReference>
<dbReference type="InterPro" id="IPR036318">
    <property type="entry name" value="FAD-bd_PCMH-like_sf"/>
</dbReference>